<dbReference type="InterPro" id="IPR039425">
    <property type="entry name" value="RNA_pol_sigma-70-like"/>
</dbReference>
<dbReference type="InterPro" id="IPR013249">
    <property type="entry name" value="RNA_pol_sigma70_r4_t2"/>
</dbReference>
<evidence type="ECO:0000259" key="5">
    <source>
        <dbReference type="Pfam" id="PF04542"/>
    </source>
</evidence>
<evidence type="ECO:0000259" key="6">
    <source>
        <dbReference type="Pfam" id="PF08281"/>
    </source>
</evidence>
<protein>
    <submittedName>
        <fullName evidence="7">RNA polymerase sigma factor SigK</fullName>
    </submittedName>
</protein>
<dbReference type="InterPro" id="IPR013325">
    <property type="entry name" value="RNA_pol_sigma_r2"/>
</dbReference>
<comment type="caution">
    <text evidence="7">The sequence shown here is derived from an EMBL/GenBank/DDBJ whole genome shotgun (WGS) entry which is preliminary data.</text>
</comment>
<evidence type="ECO:0000313" key="8">
    <source>
        <dbReference type="Proteomes" id="UP000614741"/>
    </source>
</evidence>
<comment type="similarity">
    <text evidence="1">Belongs to the sigma-70 factor family. ECF subfamily.</text>
</comment>
<dbReference type="Gene3D" id="1.10.1740.10">
    <property type="match status" value="1"/>
</dbReference>
<dbReference type="InterPro" id="IPR036388">
    <property type="entry name" value="WH-like_DNA-bd_sf"/>
</dbReference>
<dbReference type="InterPro" id="IPR013324">
    <property type="entry name" value="RNA_pol_sigma_r3/r4-like"/>
</dbReference>
<dbReference type="Gene3D" id="1.10.10.10">
    <property type="entry name" value="Winged helix-like DNA-binding domain superfamily/Winged helix DNA-binding domain"/>
    <property type="match status" value="1"/>
</dbReference>
<keyword evidence="4" id="KW-0804">Transcription</keyword>
<dbReference type="NCBIfam" id="NF007228">
    <property type="entry name" value="PRK09646.1"/>
    <property type="match status" value="1"/>
</dbReference>
<gene>
    <name evidence="7" type="ORF">Cph01nite_25710</name>
</gene>
<evidence type="ECO:0000256" key="1">
    <source>
        <dbReference type="ARBA" id="ARBA00010641"/>
    </source>
</evidence>
<accession>A0ABQ4DN74</accession>
<keyword evidence="2" id="KW-0805">Transcription regulation</keyword>
<dbReference type="Pfam" id="PF08281">
    <property type="entry name" value="Sigma70_r4_2"/>
    <property type="match status" value="1"/>
</dbReference>
<keyword evidence="8" id="KW-1185">Reference proteome</keyword>
<evidence type="ECO:0000256" key="2">
    <source>
        <dbReference type="ARBA" id="ARBA00023015"/>
    </source>
</evidence>
<dbReference type="InterPro" id="IPR014284">
    <property type="entry name" value="RNA_pol_sigma-70_dom"/>
</dbReference>
<dbReference type="PANTHER" id="PTHR43133:SF66">
    <property type="entry name" value="ECF RNA POLYMERASE SIGMA FACTOR SIGK"/>
    <property type="match status" value="1"/>
</dbReference>
<dbReference type="Proteomes" id="UP000614741">
    <property type="component" value="Unassembled WGS sequence"/>
</dbReference>
<dbReference type="PANTHER" id="PTHR43133">
    <property type="entry name" value="RNA POLYMERASE ECF-TYPE SIGMA FACTO"/>
    <property type="match status" value="1"/>
</dbReference>
<dbReference type="NCBIfam" id="TIGR02937">
    <property type="entry name" value="sigma70-ECF"/>
    <property type="match status" value="1"/>
</dbReference>
<dbReference type="Pfam" id="PF04542">
    <property type="entry name" value="Sigma70_r2"/>
    <property type="match status" value="1"/>
</dbReference>
<dbReference type="EMBL" id="BONP01000015">
    <property type="protein sequence ID" value="GIG40809.1"/>
    <property type="molecule type" value="Genomic_DNA"/>
</dbReference>
<evidence type="ECO:0000256" key="4">
    <source>
        <dbReference type="ARBA" id="ARBA00023163"/>
    </source>
</evidence>
<feature type="domain" description="RNA polymerase sigma factor 70 region 4 type 2" evidence="6">
    <location>
        <begin position="165"/>
        <end position="217"/>
    </location>
</feature>
<feature type="domain" description="RNA polymerase sigma-70 region 2" evidence="5">
    <location>
        <begin position="67"/>
        <end position="131"/>
    </location>
</feature>
<name>A0ABQ4DN74_9CELL</name>
<dbReference type="InterPro" id="IPR007627">
    <property type="entry name" value="RNA_pol_sigma70_r2"/>
</dbReference>
<dbReference type="SUPFAM" id="SSF88946">
    <property type="entry name" value="Sigma2 domain of RNA polymerase sigma factors"/>
    <property type="match status" value="1"/>
</dbReference>
<evidence type="ECO:0000256" key="3">
    <source>
        <dbReference type="ARBA" id="ARBA00023082"/>
    </source>
</evidence>
<dbReference type="CDD" id="cd06171">
    <property type="entry name" value="Sigma70_r4"/>
    <property type="match status" value="1"/>
</dbReference>
<evidence type="ECO:0000313" key="7">
    <source>
        <dbReference type="EMBL" id="GIG40809.1"/>
    </source>
</evidence>
<dbReference type="SUPFAM" id="SSF88659">
    <property type="entry name" value="Sigma3 and sigma4 domains of RNA polymerase sigma factors"/>
    <property type="match status" value="1"/>
</dbReference>
<proteinExistence type="inferred from homology"/>
<organism evidence="7 8">
    <name type="scientific">Cellulomonas phragmiteti</name>
    <dbReference type="NCBI Taxonomy" id="478780"/>
    <lineage>
        <taxon>Bacteria</taxon>
        <taxon>Bacillati</taxon>
        <taxon>Actinomycetota</taxon>
        <taxon>Actinomycetes</taxon>
        <taxon>Micrococcales</taxon>
        <taxon>Cellulomonadaceae</taxon>
        <taxon>Cellulomonas</taxon>
    </lineage>
</organism>
<reference evidence="7 8" key="1">
    <citation type="submission" date="2021-01" db="EMBL/GenBank/DDBJ databases">
        <title>Whole genome shotgun sequence of Cellulomonas phragmiteti NBRC 110785.</title>
        <authorList>
            <person name="Komaki H."/>
            <person name="Tamura T."/>
        </authorList>
    </citation>
    <scope>NUCLEOTIDE SEQUENCE [LARGE SCALE GENOMIC DNA]</scope>
    <source>
        <strain evidence="7 8">NBRC 110785</strain>
    </source>
</reference>
<keyword evidence="3" id="KW-0731">Sigma factor</keyword>
<sequence>MHPTPAPALRSPRARRTAAWGTLSLVTTTPGGPPGPAGATGVDEPATLDALLLRVGTGDETAFASVYDALSASVYGICFAVLRDRDHAAEVLQEVMVEVWRTAARFEPDRGSARTWALTLAHRRAVDRVRAVQAQRTRDQRVLDEQVERPFDVVSEEVEDSMERARVRRCLDALTPTQHEAVVLAYYGGRTYREVAEQLAAPLPTVKTRIRDGLLRLRDCLGVAA</sequence>